<dbReference type="EC" id="3.1.21.-" evidence="2"/>
<dbReference type="Pfam" id="PF01026">
    <property type="entry name" value="TatD_DNase"/>
    <property type="match status" value="1"/>
</dbReference>
<feature type="binding site" evidence="1">
    <location>
        <position position="176"/>
    </location>
    <ligand>
        <name>a divalent metal cation</name>
        <dbReference type="ChEBI" id="CHEBI:60240"/>
        <label>2</label>
    </ligand>
</feature>
<dbReference type="PANTHER" id="PTHR46124:SF2">
    <property type="entry name" value="D-AMINOACYL-TRNA DEACYLASE"/>
    <property type="match status" value="1"/>
</dbReference>
<dbReference type="STRING" id="888050.HMPREF9004_1910"/>
<feature type="binding site" evidence="1">
    <location>
        <position position="139"/>
    </location>
    <ligand>
        <name>a divalent metal cation</name>
        <dbReference type="ChEBI" id="CHEBI:60240"/>
        <label>1</label>
    </ligand>
</feature>
<feature type="binding site" evidence="1">
    <location>
        <position position="24"/>
    </location>
    <ligand>
        <name>a divalent metal cation</name>
        <dbReference type="ChEBI" id="CHEBI:60240"/>
        <label>1</label>
    </ligand>
</feature>
<gene>
    <name evidence="2" type="ORF">HMPREF9004_1910</name>
</gene>
<evidence type="ECO:0000256" key="1">
    <source>
        <dbReference type="PIRSR" id="PIRSR005902-1"/>
    </source>
</evidence>
<sequence>MGKRKKRSWPELPEPLAGPIIDNHTHLPVHEGEIPGADGLKLSLDEQLSRAKATNIVGVISSACEIPSFDPTMQIARAYEGVRVAVAIHPNEAALHAGVTEPSPDGLVPRQAAHHVPLDEAIAKVERLLKDPLVVAVGESGLDYFRTAAQGREAQKRSFAAHLELGAEADLPVQIHDRDAHADTLEVLADVARADQLIVFHCFSGDAHLARALAEKGWYASFAGPLTYPANEDLRAALVTMPRELVLVETDAPYLTPAPHRGSPNASYVMAHTVRFIAELWGVGEEEACVQLMENTRRVYGTW</sequence>
<comment type="caution">
    <text evidence="2">The sequence shown here is derived from an EMBL/GenBank/DDBJ whole genome shotgun (WGS) entry which is preliminary data.</text>
</comment>
<keyword evidence="2" id="KW-0378">Hydrolase</keyword>
<dbReference type="eggNOG" id="COG0084">
    <property type="taxonomic scope" value="Bacteria"/>
</dbReference>
<dbReference type="InterPro" id="IPR001130">
    <property type="entry name" value="TatD-like"/>
</dbReference>
<reference evidence="2 3" key="1">
    <citation type="submission" date="2013-03" db="EMBL/GenBank/DDBJ databases">
        <title>Reference genome for the Human Microbiome Project.</title>
        <authorList>
            <person name="Aqrawi P."/>
            <person name="Ayvaz T."/>
            <person name="Bess C."/>
            <person name="Blankenburg K."/>
            <person name="Coyle M."/>
            <person name="Deng J."/>
            <person name="Forbes L."/>
            <person name="Fowler G."/>
            <person name="Francisco L."/>
            <person name="Fu Q."/>
            <person name="Gibbs R."/>
            <person name="Gross S."/>
            <person name="Gubbala S."/>
            <person name="Hale W."/>
            <person name="Hemphill L."/>
            <person name="Highlander S."/>
            <person name="Hirani K."/>
            <person name="Jackson L."/>
            <person name="Jakkamsetti A."/>
            <person name="Javaid M."/>
            <person name="Jayaseelan J.C."/>
            <person name="Jiang H."/>
            <person name="Joshi V."/>
            <person name="Korchina V."/>
            <person name="Kovar C."/>
            <person name="Lara F."/>
            <person name="Lee S."/>
            <person name="Liu Y."/>
            <person name="Mata R."/>
            <person name="Mathew T."/>
            <person name="Munidasa M."/>
            <person name="Muzny D."/>
            <person name="Nazareth L."/>
            <person name="Ngo R."/>
            <person name="Nguyen L."/>
            <person name="Nguyen N."/>
            <person name="Okwuonu G."/>
            <person name="Ongeri F."/>
            <person name="Palculict T."/>
            <person name="Patil S."/>
            <person name="Petrosino J."/>
            <person name="Pham C."/>
            <person name="Pham P."/>
            <person name="Pu L.-L."/>
            <person name="Qin X."/>
            <person name="Qu J."/>
            <person name="Reid J."/>
            <person name="Ross M."/>
            <person name="Ruth R."/>
            <person name="Saada N."/>
            <person name="San Lucas F."/>
            <person name="Santibanez J."/>
            <person name="Shang Y."/>
            <person name="Simmons D."/>
            <person name="Song X.-Z."/>
            <person name="Tang L.-Y."/>
            <person name="Thornton R."/>
            <person name="Warren J."/>
            <person name="Weissenberger G."/>
            <person name="Wilczek-Boney K."/>
            <person name="Worley K."/>
            <person name="Youmans B."/>
            <person name="Zhang J."/>
            <person name="Zhang L."/>
            <person name="Zhao Z."/>
            <person name="Zhou C."/>
            <person name="Zhu D."/>
            <person name="Zhu Y."/>
        </authorList>
    </citation>
    <scope>NUCLEOTIDE SEQUENCE [LARGE SCALE GENOMIC DNA]</scope>
    <source>
        <strain evidence="2 3">F0333</strain>
    </source>
</reference>
<dbReference type="AlphaFoldDB" id="N6X874"/>
<dbReference type="PANTHER" id="PTHR46124">
    <property type="entry name" value="D-AMINOACYL-TRNA DEACYLASE"/>
    <property type="match status" value="1"/>
</dbReference>
<feature type="binding site" evidence="1">
    <location>
        <position position="26"/>
    </location>
    <ligand>
        <name>a divalent metal cation</name>
        <dbReference type="ChEBI" id="CHEBI:60240"/>
        <label>1</label>
    </ligand>
</feature>
<dbReference type="EMBL" id="AQHZ01000029">
    <property type="protein sequence ID" value="ENO17368.1"/>
    <property type="molecule type" value="Genomic_DNA"/>
</dbReference>
<protein>
    <submittedName>
        <fullName evidence="2">Deoxyribonuclease</fullName>
        <ecNumber evidence="2">3.1.21.-</ecNumber>
    </submittedName>
</protein>
<feature type="binding site" evidence="1">
    <location>
        <position position="251"/>
    </location>
    <ligand>
        <name>a divalent metal cation</name>
        <dbReference type="ChEBI" id="CHEBI:60240"/>
        <label>1</label>
    </ligand>
</feature>
<dbReference type="PIRSF" id="PIRSF005902">
    <property type="entry name" value="DNase_TatD"/>
    <property type="match status" value="1"/>
</dbReference>
<dbReference type="SUPFAM" id="SSF51556">
    <property type="entry name" value="Metallo-dependent hydrolases"/>
    <property type="match status" value="1"/>
</dbReference>
<proteinExistence type="predicted"/>
<dbReference type="GO" id="GO:0016788">
    <property type="term" value="F:hydrolase activity, acting on ester bonds"/>
    <property type="evidence" value="ECO:0007669"/>
    <property type="project" value="InterPro"/>
</dbReference>
<keyword evidence="3" id="KW-1185">Reference proteome</keyword>
<accession>N6X874</accession>
<dbReference type="HOGENOM" id="CLU_031506_4_3_11"/>
<evidence type="ECO:0000313" key="3">
    <source>
        <dbReference type="Proteomes" id="UP000013015"/>
    </source>
</evidence>
<feature type="binding site" evidence="1">
    <location>
        <position position="201"/>
    </location>
    <ligand>
        <name>a divalent metal cation</name>
        <dbReference type="ChEBI" id="CHEBI:60240"/>
        <label>2</label>
    </ligand>
</feature>
<dbReference type="Gene3D" id="3.20.20.140">
    <property type="entry name" value="Metal-dependent hydrolases"/>
    <property type="match status" value="1"/>
</dbReference>
<organism evidence="2 3">
    <name type="scientific">Schaalia cardiffensis F0333</name>
    <dbReference type="NCBI Taxonomy" id="888050"/>
    <lineage>
        <taxon>Bacteria</taxon>
        <taxon>Bacillati</taxon>
        <taxon>Actinomycetota</taxon>
        <taxon>Actinomycetes</taxon>
        <taxon>Actinomycetales</taxon>
        <taxon>Actinomycetaceae</taxon>
        <taxon>Schaalia</taxon>
    </lineage>
</organism>
<dbReference type="PATRIC" id="fig|888050.3.peg.1829"/>
<dbReference type="GO" id="GO:0046872">
    <property type="term" value="F:metal ion binding"/>
    <property type="evidence" value="ECO:0007669"/>
    <property type="project" value="UniProtKB-KW"/>
</dbReference>
<evidence type="ECO:0000313" key="2">
    <source>
        <dbReference type="EMBL" id="ENO17368.1"/>
    </source>
</evidence>
<dbReference type="RefSeq" id="WP_005964955.1">
    <property type="nucleotide sequence ID" value="NZ_CP040505.1"/>
</dbReference>
<dbReference type="CDD" id="cd01310">
    <property type="entry name" value="TatD_DNAse"/>
    <property type="match status" value="1"/>
</dbReference>
<dbReference type="InterPro" id="IPR032466">
    <property type="entry name" value="Metal_Hydrolase"/>
</dbReference>
<keyword evidence="1" id="KW-0479">Metal-binding</keyword>
<dbReference type="GO" id="GO:0005829">
    <property type="term" value="C:cytosol"/>
    <property type="evidence" value="ECO:0007669"/>
    <property type="project" value="TreeGrafter"/>
</dbReference>
<dbReference type="OrthoDB" id="9810005at2"/>
<dbReference type="Proteomes" id="UP000013015">
    <property type="component" value="Unassembled WGS sequence"/>
</dbReference>
<name>N6X874_9ACTO</name>